<feature type="transmembrane region" description="Helical" evidence="6">
    <location>
        <begin position="214"/>
        <end position="235"/>
    </location>
</feature>
<feature type="transmembrane region" description="Helical" evidence="6">
    <location>
        <begin position="310"/>
        <end position="335"/>
    </location>
</feature>
<evidence type="ECO:0000259" key="8">
    <source>
        <dbReference type="Pfam" id="PF12704"/>
    </source>
</evidence>
<dbReference type="InterPro" id="IPR038766">
    <property type="entry name" value="Membrane_comp_ABC_pdt"/>
</dbReference>
<feature type="transmembrane region" description="Helical" evidence="6">
    <location>
        <begin position="382"/>
        <end position="406"/>
    </location>
</feature>
<feature type="transmembrane region" description="Helical" evidence="6">
    <location>
        <begin position="750"/>
        <end position="770"/>
    </location>
</feature>
<evidence type="ECO:0000256" key="5">
    <source>
        <dbReference type="ARBA" id="ARBA00023136"/>
    </source>
</evidence>
<evidence type="ECO:0008006" key="11">
    <source>
        <dbReference type="Google" id="ProtNLM"/>
    </source>
</evidence>
<feature type="transmembrane region" description="Helical" evidence="6">
    <location>
        <begin position="434"/>
        <end position="456"/>
    </location>
</feature>
<keyword evidence="4 6" id="KW-1133">Transmembrane helix</keyword>
<dbReference type="EMBL" id="UIHC01000007">
    <property type="protein sequence ID" value="SUZ31370.1"/>
    <property type="molecule type" value="Genomic_DNA"/>
</dbReference>
<dbReference type="Pfam" id="PF12704">
    <property type="entry name" value="MacB_PCD"/>
    <property type="match status" value="1"/>
</dbReference>
<keyword evidence="10" id="KW-1185">Reference proteome</keyword>
<dbReference type="Proteomes" id="UP000272908">
    <property type="component" value="Unassembled WGS sequence"/>
</dbReference>
<dbReference type="PANTHER" id="PTHR30287:SF2">
    <property type="entry name" value="BLL1001 PROTEIN"/>
    <property type="match status" value="1"/>
</dbReference>
<evidence type="ECO:0000256" key="2">
    <source>
        <dbReference type="ARBA" id="ARBA00022475"/>
    </source>
</evidence>
<evidence type="ECO:0000256" key="4">
    <source>
        <dbReference type="ARBA" id="ARBA00022989"/>
    </source>
</evidence>
<dbReference type="InterPro" id="IPR025857">
    <property type="entry name" value="MacB_PCD"/>
</dbReference>
<feature type="transmembrane region" description="Helical" evidence="6">
    <location>
        <begin position="356"/>
        <end position="376"/>
    </location>
</feature>
<comment type="subcellular location">
    <subcellularLocation>
        <location evidence="1">Cell membrane</location>
        <topology evidence="1">Multi-pass membrane protein</topology>
    </subcellularLocation>
</comment>
<feature type="domain" description="ABC3 transporter permease C-terminal" evidence="7">
    <location>
        <begin position="214"/>
        <end position="334"/>
    </location>
</feature>
<evidence type="ECO:0000256" key="6">
    <source>
        <dbReference type="SAM" id="Phobius"/>
    </source>
</evidence>
<dbReference type="Pfam" id="PF02687">
    <property type="entry name" value="FtsX"/>
    <property type="match status" value="1"/>
</dbReference>
<gene>
    <name evidence="9" type="ORF">ROE7235_01111</name>
</gene>
<dbReference type="GO" id="GO:0005886">
    <property type="term" value="C:plasma membrane"/>
    <property type="evidence" value="ECO:0007669"/>
    <property type="project" value="UniProtKB-SubCell"/>
</dbReference>
<sequence length="785" mass="82377">MTLQALLSHWARNKMQLAMLLAGLTLATALWSGVQALNAQARGAYATAAALVSTDGAARLESPSGQLPQALFVELRRAGVLVSPVAEGRFIMGDTRVTLLGIEPLTAPPGTAAALADGDLQGFLSGGGYAHPETVAQIGASDMALTPSQAVPVGTVLVDIGTAQTALGMADQISHLMLTGPAPDAMPEGLRMAQADAGAELDGLTDSFHLNLTAFGALAFAVGLFIVHSAVGLAFEQRRGLFRTLRSLGVPLRSLTLALALELALMALIAGLAGLGLGYVMAAALLPDVAATLRGLYGAPVPGSLQFSPVWALAGLAMAFAGAGLAGGQALWRLWHMPVLAPAQPRAWAIASGRAMRWQVVGALALGALAFVLGVFGSGLFAGFALLAAALLAAALLTPAALALCLRMAARLARAPVVQWFWADSRQNLPRLSLALMALMLALAANIGVGTMVASFRATFIGWLDQRLVAEMTVTPRDAAQARELEAFLTSRVDAVLPLRRVDATLAGQPGAVYAMRDHATFRDNWPLIQAAADSWDRLAGEQGALINEQLARRAGLWPGDRVALPGAGDVAILGVYPDYGNPLAQAIVTEDWFDRLYPDTPTRQLAIRTDDPDATRAALLDEFGLTAQAITDQAQAKALSLAIFERTFLITGALNVLTLSVAALALFATLVTLSGLRLVQLAPLWAMGLTVRQLAGLELARALVLAGLTMVLALPVGLMLAQVLLAVINVQAFGWRLPLQIFPADWARLAFWAGLAMLAASAWPAWRLWRGGGEPLLRVFAYER</sequence>
<dbReference type="InterPro" id="IPR003838">
    <property type="entry name" value="ABC3_permease_C"/>
</dbReference>
<protein>
    <recommendedName>
        <fullName evidence="11">ABC3 transporter permease protein domain-containing protein</fullName>
    </recommendedName>
</protein>
<feature type="transmembrane region" description="Helical" evidence="6">
    <location>
        <begin position="657"/>
        <end position="680"/>
    </location>
</feature>
<keyword evidence="3 6" id="KW-0812">Transmembrane</keyword>
<feature type="transmembrane region" description="Helical" evidence="6">
    <location>
        <begin position="700"/>
        <end position="730"/>
    </location>
</feature>
<organism evidence="9 10">
    <name type="scientific">Roseinatronobacter ekhonensis</name>
    <dbReference type="NCBI Taxonomy" id="254356"/>
    <lineage>
        <taxon>Bacteria</taxon>
        <taxon>Pseudomonadati</taxon>
        <taxon>Pseudomonadota</taxon>
        <taxon>Alphaproteobacteria</taxon>
        <taxon>Rhodobacterales</taxon>
        <taxon>Paracoccaceae</taxon>
        <taxon>Roseinatronobacter</taxon>
    </lineage>
</organism>
<feature type="transmembrane region" description="Helical" evidence="6">
    <location>
        <begin position="255"/>
        <end position="286"/>
    </location>
</feature>
<evidence type="ECO:0000313" key="9">
    <source>
        <dbReference type="EMBL" id="SUZ31370.1"/>
    </source>
</evidence>
<accession>A0A3B0M7I7</accession>
<dbReference type="AlphaFoldDB" id="A0A3B0M7I7"/>
<dbReference type="PANTHER" id="PTHR30287">
    <property type="entry name" value="MEMBRANE COMPONENT OF PREDICTED ABC SUPERFAMILY METABOLITE UPTAKE TRANSPORTER"/>
    <property type="match status" value="1"/>
</dbReference>
<evidence type="ECO:0000256" key="3">
    <source>
        <dbReference type="ARBA" id="ARBA00022692"/>
    </source>
</evidence>
<evidence type="ECO:0000259" key="7">
    <source>
        <dbReference type="Pfam" id="PF02687"/>
    </source>
</evidence>
<feature type="domain" description="MacB-like periplasmic core" evidence="8">
    <location>
        <begin position="434"/>
        <end position="619"/>
    </location>
</feature>
<evidence type="ECO:0000256" key="1">
    <source>
        <dbReference type="ARBA" id="ARBA00004651"/>
    </source>
</evidence>
<dbReference type="RefSeq" id="WP_245963882.1">
    <property type="nucleotide sequence ID" value="NZ_UIHC01000007.1"/>
</dbReference>
<proteinExistence type="predicted"/>
<keyword evidence="5 6" id="KW-0472">Membrane</keyword>
<reference evidence="10" key="1">
    <citation type="submission" date="2018-08" db="EMBL/GenBank/DDBJ databases">
        <authorList>
            <person name="Rodrigo-Torres L."/>
            <person name="Arahal R. D."/>
            <person name="Lucena T."/>
        </authorList>
    </citation>
    <scope>NUCLEOTIDE SEQUENCE [LARGE SCALE GENOMIC DNA]</scope>
    <source>
        <strain evidence="10">CECT 7235</strain>
    </source>
</reference>
<keyword evidence="2" id="KW-1003">Cell membrane</keyword>
<evidence type="ECO:0000313" key="10">
    <source>
        <dbReference type="Proteomes" id="UP000272908"/>
    </source>
</evidence>
<name>A0A3B0M7I7_9RHOB</name>